<protein>
    <recommendedName>
        <fullName evidence="3">Formate dehydrogenase accessory protein FdhE</fullName>
    </recommendedName>
</protein>
<reference evidence="1 2" key="1">
    <citation type="journal article" date="2012" name="Stand. Genomic Sci.">
        <title>Complete genome sequence of Pyrobaculum oguniense.</title>
        <authorList>
            <person name="Bernick D.L."/>
            <person name="Karplus K."/>
            <person name="Lui L.M."/>
            <person name="Coker J.K."/>
            <person name="Murphy J.N."/>
            <person name="Chan P.P."/>
            <person name="Cozen A.E."/>
            <person name="Lowe T.M."/>
        </authorList>
    </citation>
    <scope>NUCLEOTIDE SEQUENCE [LARGE SCALE GENOMIC DNA]</scope>
    <source>
        <strain evidence="1 2">TE7</strain>
    </source>
</reference>
<organism evidence="1 2">
    <name type="scientific">Pyrobaculum oguniense (strain DSM 13380 / JCM 10595 / TE7)</name>
    <dbReference type="NCBI Taxonomy" id="698757"/>
    <lineage>
        <taxon>Archaea</taxon>
        <taxon>Thermoproteota</taxon>
        <taxon>Thermoprotei</taxon>
        <taxon>Thermoproteales</taxon>
        <taxon>Thermoproteaceae</taxon>
        <taxon>Pyrobaculum</taxon>
    </lineage>
</organism>
<dbReference type="HOGENOM" id="CLU_120797_0_0_2"/>
<evidence type="ECO:0000313" key="2">
    <source>
        <dbReference type="Proteomes" id="UP000009062"/>
    </source>
</evidence>
<dbReference type="InterPro" id="IPR024064">
    <property type="entry name" value="FdhE-like_sf"/>
</dbReference>
<dbReference type="EMBL" id="CP003316">
    <property type="protein sequence ID" value="AFA39430.1"/>
    <property type="molecule type" value="Genomic_DNA"/>
</dbReference>
<sequence length="188" mass="21641">MELDKAICGEDLECLEELKQLPTFLKKVDDHAKYLAIVRVSDELPLVKSIDIKKTREEAERVVPREFVDYLIRRALYLKYGGGVANNRCKVCGEPASLIILRRQDTGIFESLVAEARCICGSTWPTELWRCPNCDVRGRESFEVYLLDELRILKCKKCGYKFGEAEQPQDPIRLQTIHVKLALLLRKI</sequence>
<dbReference type="SUPFAM" id="SSF144020">
    <property type="entry name" value="FdhE-like"/>
    <property type="match status" value="1"/>
</dbReference>
<dbReference type="Gene3D" id="3.90.1670.10">
    <property type="entry name" value="FdhE-like domain"/>
    <property type="match status" value="1"/>
</dbReference>
<dbReference type="KEGG" id="pog:Pogu_1403"/>
<keyword evidence="2" id="KW-1185">Reference proteome</keyword>
<evidence type="ECO:0008006" key="3">
    <source>
        <dbReference type="Google" id="ProtNLM"/>
    </source>
</evidence>
<evidence type="ECO:0000313" key="1">
    <source>
        <dbReference type="EMBL" id="AFA39430.1"/>
    </source>
</evidence>
<name>H6Q951_PYROT</name>
<dbReference type="Proteomes" id="UP000009062">
    <property type="component" value="Chromosome"/>
</dbReference>
<gene>
    <name evidence="1" type="ordered locus">Pogu_1403</name>
</gene>
<dbReference type="STRING" id="698757.Pogu_1403"/>
<proteinExistence type="predicted"/>
<dbReference type="AlphaFoldDB" id="H6Q951"/>
<accession>H6Q951</accession>
<dbReference type="eggNOG" id="arCOG05634">
    <property type="taxonomic scope" value="Archaea"/>
</dbReference>